<dbReference type="EMBL" id="PEMD01000323">
    <property type="protein sequence ID" value="RTH29484.1"/>
    <property type="molecule type" value="Genomic_DNA"/>
</dbReference>
<comment type="caution">
    <text evidence="1">The sequence shown here is derived from an EMBL/GenBank/DDBJ whole genome shotgun (WGS) entry which is preliminary data.</text>
</comment>
<evidence type="ECO:0000313" key="18">
    <source>
        <dbReference type="Proteomes" id="UP000286928"/>
    </source>
</evidence>
<evidence type="ECO:0000313" key="26">
    <source>
        <dbReference type="Proteomes" id="UP000288347"/>
    </source>
</evidence>
<dbReference type="Proteomes" id="UP000288347">
    <property type="component" value="Unassembled WGS sequence"/>
</dbReference>
<evidence type="ECO:0000313" key="6">
    <source>
        <dbReference type="EMBL" id="RTH22775.1"/>
    </source>
</evidence>
<evidence type="ECO:0000313" key="7">
    <source>
        <dbReference type="EMBL" id="RTH29484.1"/>
    </source>
</evidence>
<evidence type="ECO:0000313" key="17">
    <source>
        <dbReference type="Proteomes" id="UP000286910"/>
    </source>
</evidence>
<evidence type="ECO:0000313" key="2">
    <source>
        <dbReference type="EMBL" id="RTG99049.1"/>
    </source>
</evidence>
<evidence type="ECO:0000313" key="10">
    <source>
        <dbReference type="EMBL" id="RTI04304.1"/>
    </source>
</evidence>
<evidence type="ECO:0000313" key="4">
    <source>
        <dbReference type="EMBL" id="RTH05173.1"/>
    </source>
</evidence>
<dbReference type="PATRIC" id="fig|37636.3.peg.620"/>
<organism evidence="1 14">
    <name type="scientific">Thermus scotoductus</name>
    <dbReference type="NCBI Taxonomy" id="37636"/>
    <lineage>
        <taxon>Bacteria</taxon>
        <taxon>Thermotogati</taxon>
        <taxon>Deinococcota</taxon>
        <taxon>Deinococci</taxon>
        <taxon>Thermales</taxon>
        <taxon>Thermaceae</taxon>
        <taxon>Thermus</taxon>
    </lineage>
</organism>
<dbReference type="Proteomes" id="UP000053099">
    <property type="component" value="Unassembled WGS sequence"/>
</dbReference>
<evidence type="ECO:0000313" key="13">
    <source>
        <dbReference type="EMBL" id="RTI13722.1"/>
    </source>
</evidence>
<reference evidence="15 16" key="3">
    <citation type="journal article" date="2019" name="Extremophiles">
        <title>Biogeography of thermophiles and predominance of Thermus scotoductus in domestic water heaters.</title>
        <authorList>
            <person name="Wilpiszeski R.L."/>
            <person name="Zhang Z."/>
            <person name="House C.H."/>
        </authorList>
    </citation>
    <scope>NUCLEOTIDE SEQUENCE [LARGE SCALE GENOMIC DNA]</scope>
    <source>
        <strain evidence="13 24">10_S10</strain>
        <strain evidence="10 22">12_S12</strain>
        <strain evidence="12 19">14_S14</strain>
        <strain evidence="9 26">16_S16</strain>
        <strain evidence="11 20">17_S17</strain>
        <strain evidence="7 18">20_S20</strain>
        <strain evidence="8 23">24_S24</strain>
        <strain evidence="6 21">25_S25</strain>
        <strain evidence="5 15">27_S27</strain>
        <strain evidence="3 17">32_S32</strain>
        <strain evidence="4 16">34_S34</strain>
        <strain evidence="2 25">38_S38</strain>
    </source>
</reference>
<evidence type="ECO:0000313" key="1">
    <source>
        <dbReference type="EMBL" id="KPD32988.1"/>
    </source>
</evidence>
<dbReference type="EMBL" id="PELW01000402">
    <property type="protein sequence ID" value="RTH21251.1"/>
    <property type="molecule type" value="Genomic_DNA"/>
</dbReference>
<dbReference type="Proteomes" id="UP000286734">
    <property type="component" value="Unassembled WGS sequence"/>
</dbReference>
<dbReference type="Proteomes" id="UP000287155">
    <property type="component" value="Unassembled WGS sequence"/>
</dbReference>
<evidence type="ECO:0000313" key="23">
    <source>
        <dbReference type="Proteomes" id="UP000288051"/>
    </source>
</evidence>
<dbReference type="EMBL" id="PELP01000130">
    <property type="protein sequence ID" value="RTH05173.1"/>
    <property type="molecule type" value="Genomic_DNA"/>
</dbReference>
<evidence type="ECO:0000313" key="21">
    <source>
        <dbReference type="Proteomes" id="UP000287306"/>
    </source>
</evidence>
<dbReference type="EMBL" id="PELZ01000461">
    <property type="protein sequence ID" value="RTH32087.1"/>
    <property type="molecule type" value="Genomic_DNA"/>
</dbReference>
<dbReference type="EMBL" id="PEMJ01000360">
    <property type="protein sequence ID" value="RTI11119.1"/>
    <property type="molecule type" value="Genomic_DNA"/>
</dbReference>
<dbReference type="Proteomes" id="UP000286928">
    <property type="component" value="Unassembled WGS sequence"/>
</dbReference>
<dbReference type="RefSeq" id="WP_015716320.1">
    <property type="nucleotide sequence ID" value="NZ_PELL01000210.1"/>
</dbReference>
<evidence type="ECO:0000313" key="5">
    <source>
        <dbReference type="EMBL" id="RTH21251.1"/>
    </source>
</evidence>
<evidence type="ECO:0000313" key="24">
    <source>
        <dbReference type="Proteomes" id="UP000288073"/>
    </source>
</evidence>
<evidence type="ECO:0000313" key="25">
    <source>
        <dbReference type="Proteomes" id="UP000288082"/>
    </source>
</evidence>
<dbReference type="Proteomes" id="UP000288073">
    <property type="component" value="Unassembled WGS sequence"/>
</dbReference>
<dbReference type="EMBL" id="PELY01000421">
    <property type="protein sequence ID" value="RTH22775.1"/>
    <property type="molecule type" value="Genomic_DNA"/>
</dbReference>
<gene>
    <name evidence="1" type="ORF">AN926_00135</name>
    <name evidence="13" type="ORF">CSW23_13070</name>
    <name evidence="10" type="ORF">CSW25_13170</name>
    <name evidence="12" type="ORF">CSW27_13080</name>
    <name evidence="9" type="ORF">CSW29_00740</name>
    <name evidence="11" type="ORF">CSW30_11310</name>
    <name evidence="7" type="ORF">CSW33_12240</name>
    <name evidence="8" type="ORF">CSW37_12760</name>
    <name evidence="6" type="ORF">CSW38_12415</name>
    <name evidence="5" type="ORF">CSW40_13455</name>
    <name evidence="3" type="ORF">CSW45_13390</name>
    <name evidence="4" type="ORF">CSW47_05665</name>
    <name evidence="2" type="ORF">CSW50_13720</name>
</gene>
<evidence type="ECO:0000313" key="12">
    <source>
        <dbReference type="EMBL" id="RTI11119.1"/>
    </source>
</evidence>
<reference evidence="1 14" key="1">
    <citation type="submission" date="2015-09" db="EMBL/GenBank/DDBJ databases">
        <title>Draft genome sequence of Thermus scotoductus strain K1 isolated from a geothermal spring in Nagorno-Karabakh, Armenia.</title>
        <authorList>
            <person name="Saghatelyan A."/>
            <person name="Poghosyan L."/>
            <person name="Panosyan H."/>
            <person name="Birkeland N.-K."/>
        </authorList>
    </citation>
    <scope>NUCLEOTIDE SEQUENCE [LARGE SCALE GENOMIC DNA]</scope>
    <source>
        <strain evidence="1 14">K1</strain>
    </source>
</reference>
<evidence type="ECO:0000313" key="11">
    <source>
        <dbReference type="EMBL" id="RTI05529.1"/>
    </source>
</evidence>
<evidence type="ECO:0000313" key="22">
    <source>
        <dbReference type="Proteomes" id="UP000287962"/>
    </source>
</evidence>
<dbReference type="Proteomes" id="UP000288051">
    <property type="component" value="Unassembled WGS sequence"/>
</dbReference>
<dbReference type="EMBL" id="PEML01000329">
    <property type="protein sequence ID" value="RTI04304.1"/>
    <property type="molecule type" value="Genomic_DNA"/>
</dbReference>
<dbReference type="Proteomes" id="UP000288082">
    <property type="component" value="Unassembled WGS sequence"/>
</dbReference>
<proteinExistence type="predicted"/>
<dbReference type="Proteomes" id="UP000287173">
    <property type="component" value="Unassembled WGS sequence"/>
</dbReference>
<dbReference type="Proteomes" id="UP000287962">
    <property type="component" value="Unassembled WGS sequence"/>
</dbReference>
<evidence type="ECO:0000313" key="20">
    <source>
        <dbReference type="Proteomes" id="UP000287173"/>
    </source>
</evidence>
<dbReference type="Proteomes" id="UP000286910">
    <property type="component" value="Unassembled WGS sequence"/>
</dbReference>
<evidence type="ECO:0000313" key="16">
    <source>
        <dbReference type="Proteomes" id="UP000286734"/>
    </source>
</evidence>
<dbReference type="Proteomes" id="UP000287306">
    <property type="component" value="Unassembled WGS sequence"/>
</dbReference>
<reference evidence="10" key="2">
    <citation type="submission" date="2017-10" db="EMBL/GenBank/DDBJ databases">
        <authorList>
            <person name="Wilpiszeski R.L."/>
            <person name="Zhidan Z."/>
            <person name="House C.H."/>
        </authorList>
    </citation>
    <scope>NUCLEOTIDE SEQUENCE</scope>
    <source>
        <strain evidence="10">12_S12</strain>
    </source>
</reference>
<dbReference type="AlphaFoldDB" id="A0A0N0IRV2"/>
<dbReference type="EMBL" id="LJJR01000002">
    <property type="protein sequence ID" value="KPD32988.1"/>
    <property type="molecule type" value="Genomic_DNA"/>
</dbReference>
<evidence type="ECO:0000313" key="14">
    <source>
        <dbReference type="Proteomes" id="UP000053099"/>
    </source>
</evidence>
<evidence type="ECO:0000313" key="15">
    <source>
        <dbReference type="Proteomes" id="UP000286712"/>
    </source>
</evidence>
<sequence>MARRKTTLYLEEEVLRAAKVRAASLGLRESELVERALRHYLGLERLEALLAKGPLSEEEALRLAYQELHASRG</sequence>
<evidence type="ECO:0000313" key="8">
    <source>
        <dbReference type="EMBL" id="RTH32087.1"/>
    </source>
</evidence>
<protein>
    <submittedName>
        <fullName evidence="1">Uncharacterized protein</fullName>
    </submittedName>
</protein>
<dbReference type="Proteomes" id="UP000286712">
    <property type="component" value="Unassembled WGS sequence"/>
</dbReference>
<evidence type="ECO:0000313" key="9">
    <source>
        <dbReference type="EMBL" id="RTI03349.1"/>
    </source>
</evidence>
<name>A0A0N0IRV2_THESC</name>
<dbReference type="EMBL" id="PELR01000393">
    <property type="protein sequence ID" value="RTH00501.1"/>
    <property type="molecule type" value="Genomic_DNA"/>
</dbReference>
<evidence type="ECO:0000313" key="3">
    <source>
        <dbReference type="EMBL" id="RTH00501.1"/>
    </source>
</evidence>
<dbReference type="EMBL" id="PEMG01000431">
    <property type="protein sequence ID" value="RTI05529.1"/>
    <property type="molecule type" value="Genomic_DNA"/>
</dbReference>
<dbReference type="EMBL" id="PELM01000478">
    <property type="protein sequence ID" value="RTG99049.1"/>
    <property type="molecule type" value="Genomic_DNA"/>
</dbReference>
<accession>A0A0N0IRV2</accession>
<dbReference type="EMBL" id="PEMN01000390">
    <property type="protein sequence ID" value="RTI13722.1"/>
    <property type="molecule type" value="Genomic_DNA"/>
</dbReference>
<keyword evidence="22" id="KW-1185">Reference proteome</keyword>
<evidence type="ECO:0000313" key="19">
    <source>
        <dbReference type="Proteomes" id="UP000287155"/>
    </source>
</evidence>
<dbReference type="EMBL" id="PEMH01000015">
    <property type="protein sequence ID" value="RTI03349.1"/>
    <property type="molecule type" value="Genomic_DNA"/>
</dbReference>